<dbReference type="GO" id="GO:0003905">
    <property type="term" value="F:alkylbase DNA N-glycosylase activity"/>
    <property type="evidence" value="ECO:0007669"/>
    <property type="project" value="UniProtKB-EC"/>
</dbReference>
<dbReference type="NCBIfam" id="TIGR00567">
    <property type="entry name" value="3mg"/>
    <property type="match status" value="1"/>
</dbReference>
<evidence type="ECO:0000256" key="9">
    <source>
        <dbReference type="ARBA" id="ARBA00066187"/>
    </source>
</evidence>
<protein>
    <recommendedName>
        <fullName evidence="10">DNA-3-methyladenine glycosylase</fullName>
        <ecNumber evidence="4">3.2.2.21</ecNumber>
    </recommendedName>
    <alternativeName>
        <fullName evidence="11">3-alkyladenine DNA glycosylase</fullName>
    </alternativeName>
    <alternativeName>
        <fullName evidence="8">3-methyladenine DNA glycosidase</fullName>
    </alternativeName>
    <alternativeName>
        <fullName evidence="13">ADPG</fullName>
    </alternativeName>
    <alternativeName>
        <fullName evidence="12">N-methylpurine-DNA glycosylase</fullName>
    </alternativeName>
</protein>
<keyword evidence="6" id="KW-0378">Hydrolase</keyword>
<sequence>MNTVQSTNQKSSQIQSIEIVQEPFARSMSNEGVNRLRETFFNQPCIDLAKKLLGKILVRVLQDGTILKGIIVETESYLGGTDKASHSFNNKVTDRNEPMYMTPGTIYVYLTYGMYHILNISSKGDGAAVLIRAIQPIEGIDVIQNNRNLFNSKQSKKGFNKSKPLRDFELCNGPAKFTIGFEIDMNINKQDLSKAPFIWIEPSHEVEESLIVSCKRIGIDSVGPEWANKPLRFYIYGNKSVSKKDKVGESALLEKLK</sequence>
<dbReference type="SUPFAM" id="SSF50486">
    <property type="entry name" value="FMT C-terminal domain-like"/>
    <property type="match status" value="1"/>
</dbReference>
<dbReference type="GO" id="GO:0003677">
    <property type="term" value="F:DNA binding"/>
    <property type="evidence" value="ECO:0007669"/>
    <property type="project" value="InterPro"/>
</dbReference>
<name>A0A1B6CMF4_9HEMI</name>
<evidence type="ECO:0000256" key="2">
    <source>
        <dbReference type="ARBA" id="ARBA00002421"/>
    </source>
</evidence>
<dbReference type="PANTHER" id="PTHR10429">
    <property type="entry name" value="DNA-3-METHYLADENINE GLYCOSYLASE"/>
    <property type="match status" value="1"/>
</dbReference>
<evidence type="ECO:0000256" key="8">
    <source>
        <dbReference type="ARBA" id="ARBA00033426"/>
    </source>
</evidence>
<dbReference type="Gene3D" id="3.10.300.10">
    <property type="entry name" value="Methylpurine-DNA glycosylase (MPG)"/>
    <property type="match status" value="1"/>
</dbReference>
<evidence type="ECO:0000256" key="6">
    <source>
        <dbReference type="ARBA" id="ARBA00022801"/>
    </source>
</evidence>
<evidence type="ECO:0000256" key="13">
    <source>
        <dbReference type="ARBA" id="ARBA00082988"/>
    </source>
</evidence>
<dbReference type="PANTHER" id="PTHR10429:SF0">
    <property type="entry name" value="DNA-3-METHYLADENINE GLYCOSYLASE"/>
    <property type="match status" value="1"/>
</dbReference>
<dbReference type="InterPro" id="IPR036995">
    <property type="entry name" value="MPG_sf"/>
</dbReference>
<comment type="catalytic activity">
    <reaction evidence="1">
        <text>Hydrolysis of alkylated DNA, releasing 3-methyladenine, 3-methylguanine, 7-methylguanine and 7-methyladenine.</text>
        <dbReference type="EC" id="3.2.2.21"/>
    </reaction>
</comment>
<keyword evidence="7" id="KW-0234">DNA repair</keyword>
<comment type="function">
    <text evidence="2">Hydrolysis of the deoxyribose N-glycosidic bond to excise 3-methyladenine, and 7-methylguanine from the damaged DNA polymer formed by alkylation lesions.</text>
</comment>
<evidence type="ECO:0000256" key="1">
    <source>
        <dbReference type="ARBA" id="ARBA00000086"/>
    </source>
</evidence>
<dbReference type="EMBL" id="GEDC01022733">
    <property type="protein sequence ID" value="JAS14565.1"/>
    <property type="molecule type" value="Transcribed_RNA"/>
</dbReference>
<evidence type="ECO:0000313" key="14">
    <source>
        <dbReference type="EMBL" id="JAS14565.1"/>
    </source>
</evidence>
<evidence type="ECO:0000256" key="5">
    <source>
        <dbReference type="ARBA" id="ARBA00022763"/>
    </source>
</evidence>
<comment type="similarity">
    <text evidence="3">Belongs to the DNA glycosylase MPG family.</text>
</comment>
<dbReference type="FunFam" id="3.10.300.10:FF:000001">
    <property type="entry name" value="Putative 3-methyladenine DNA glycosylase"/>
    <property type="match status" value="1"/>
</dbReference>
<evidence type="ECO:0000256" key="12">
    <source>
        <dbReference type="ARBA" id="ARBA00078171"/>
    </source>
</evidence>
<comment type="subunit">
    <text evidence="9">Binds MBD1. Binds SSBP1.</text>
</comment>
<dbReference type="AlphaFoldDB" id="A0A1B6CMF4"/>
<gene>
    <name evidence="14" type="ORF">g.4116</name>
</gene>
<dbReference type="InterPro" id="IPR003180">
    <property type="entry name" value="MPG"/>
</dbReference>
<dbReference type="GO" id="GO:0006284">
    <property type="term" value="P:base-excision repair"/>
    <property type="evidence" value="ECO:0007669"/>
    <property type="project" value="InterPro"/>
</dbReference>
<organism evidence="14">
    <name type="scientific">Clastoptera arizonana</name>
    <name type="common">Arizona spittle bug</name>
    <dbReference type="NCBI Taxonomy" id="38151"/>
    <lineage>
        <taxon>Eukaryota</taxon>
        <taxon>Metazoa</taxon>
        <taxon>Ecdysozoa</taxon>
        <taxon>Arthropoda</taxon>
        <taxon>Hexapoda</taxon>
        <taxon>Insecta</taxon>
        <taxon>Pterygota</taxon>
        <taxon>Neoptera</taxon>
        <taxon>Paraneoptera</taxon>
        <taxon>Hemiptera</taxon>
        <taxon>Auchenorrhyncha</taxon>
        <taxon>Cercopoidea</taxon>
        <taxon>Clastopteridae</taxon>
        <taxon>Clastoptera</taxon>
    </lineage>
</organism>
<dbReference type="CDD" id="cd00540">
    <property type="entry name" value="AAG"/>
    <property type="match status" value="1"/>
</dbReference>
<dbReference type="InterPro" id="IPR011034">
    <property type="entry name" value="Formyl_transferase-like_C_sf"/>
</dbReference>
<accession>A0A1B6CMF4</accession>
<evidence type="ECO:0000256" key="4">
    <source>
        <dbReference type="ARBA" id="ARBA00012000"/>
    </source>
</evidence>
<proteinExistence type="inferred from homology"/>
<dbReference type="EC" id="3.2.2.21" evidence="4"/>
<evidence type="ECO:0000256" key="10">
    <source>
        <dbReference type="ARBA" id="ARBA00068926"/>
    </source>
</evidence>
<dbReference type="HAMAP" id="MF_00527">
    <property type="entry name" value="3MGH"/>
    <property type="match status" value="1"/>
</dbReference>
<reference evidence="14" key="1">
    <citation type="submission" date="2015-12" db="EMBL/GenBank/DDBJ databases">
        <title>De novo transcriptome assembly of four potential Pierce s Disease insect vectors from Arizona vineyards.</title>
        <authorList>
            <person name="Tassone E.E."/>
        </authorList>
    </citation>
    <scope>NUCLEOTIDE SEQUENCE</scope>
</reference>
<evidence type="ECO:0000256" key="7">
    <source>
        <dbReference type="ARBA" id="ARBA00023204"/>
    </source>
</evidence>
<dbReference type="Pfam" id="PF02245">
    <property type="entry name" value="Pur_DNA_glyco"/>
    <property type="match status" value="1"/>
</dbReference>
<evidence type="ECO:0000256" key="3">
    <source>
        <dbReference type="ARBA" id="ARBA00009232"/>
    </source>
</evidence>
<evidence type="ECO:0000256" key="11">
    <source>
        <dbReference type="ARBA" id="ARBA00076879"/>
    </source>
</evidence>
<keyword evidence="5" id="KW-0227">DNA damage</keyword>